<gene>
    <name evidence="2" type="ORF">CKM354_000105700</name>
</gene>
<accession>A0A9P3C534</accession>
<comment type="caution">
    <text evidence="2">The sequence shown here is derived from an EMBL/GenBank/DDBJ whole genome shotgun (WGS) entry which is preliminary data.</text>
</comment>
<dbReference type="GO" id="GO:1990966">
    <property type="term" value="P:ATP generation from poly-ADP-D-ribose"/>
    <property type="evidence" value="ECO:0007669"/>
    <property type="project" value="TreeGrafter"/>
</dbReference>
<dbReference type="AlphaFoldDB" id="A0A9P3C534"/>
<dbReference type="GO" id="GO:0009225">
    <property type="term" value="P:nucleotide-sugar metabolic process"/>
    <property type="evidence" value="ECO:0007669"/>
    <property type="project" value="TreeGrafter"/>
</dbReference>
<name>A0A9P3C534_9PEZI</name>
<dbReference type="RefSeq" id="XP_044652101.1">
    <property type="nucleotide sequence ID" value="XM_044796166.1"/>
</dbReference>
<evidence type="ECO:0000313" key="2">
    <source>
        <dbReference type="EMBL" id="GIZ37614.1"/>
    </source>
</evidence>
<dbReference type="GO" id="GO:0006282">
    <property type="term" value="P:regulation of DNA repair"/>
    <property type="evidence" value="ECO:0007669"/>
    <property type="project" value="InterPro"/>
</dbReference>
<keyword evidence="3" id="KW-1185">Reference proteome</keyword>
<dbReference type="GeneID" id="68286632"/>
<dbReference type="Pfam" id="PF05028">
    <property type="entry name" value="PARG_cat_C"/>
    <property type="match status" value="1"/>
</dbReference>
<dbReference type="PANTHER" id="PTHR12837">
    <property type="entry name" value="POLY ADP-RIBOSE GLYCOHYDROLASE"/>
    <property type="match status" value="1"/>
</dbReference>
<evidence type="ECO:0000313" key="3">
    <source>
        <dbReference type="Proteomes" id="UP000825890"/>
    </source>
</evidence>
<reference evidence="2 3" key="1">
    <citation type="submission" date="2021-01" db="EMBL/GenBank/DDBJ databases">
        <title>Cercospora kikuchii MAFF 305040 whole genome shotgun sequence.</title>
        <authorList>
            <person name="Kashiwa T."/>
            <person name="Suzuki T."/>
        </authorList>
    </citation>
    <scope>NUCLEOTIDE SEQUENCE [LARGE SCALE GENOMIC DNA]</scope>
    <source>
        <strain evidence="2 3">MAFF 305040</strain>
    </source>
</reference>
<dbReference type="PANTHER" id="PTHR12837:SF0">
    <property type="entry name" value="POLY(ADP-RIBOSE) GLYCOHYDROLASE"/>
    <property type="match status" value="1"/>
</dbReference>
<dbReference type="GO" id="GO:0005634">
    <property type="term" value="C:nucleus"/>
    <property type="evidence" value="ECO:0007669"/>
    <property type="project" value="TreeGrafter"/>
</dbReference>
<dbReference type="OrthoDB" id="1937899at2759"/>
<protein>
    <recommendedName>
        <fullName evidence="1">PARG catalytic Macro domain-containing protein</fullName>
    </recommendedName>
</protein>
<proteinExistence type="predicted"/>
<evidence type="ECO:0000259" key="1">
    <source>
        <dbReference type="Pfam" id="PF05028"/>
    </source>
</evidence>
<dbReference type="Proteomes" id="UP000825890">
    <property type="component" value="Unassembled WGS sequence"/>
</dbReference>
<dbReference type="GO" id="GO:0005737">
    <property type="term" value="C:cytoplasm"/>
    <property type="evidence" value="ECO:0007669"/>
    <property type="project" value="TreeGrafter"/>
</dbReference>
<dbReference type="InterPro" id="IPR046372">
    <property type="entry name" value="PARG_cat_C"/>
</dbReference>
<sequence>MEAEMSHYLLPNHPSRTSLDPLGIWDDGEDVVNQNSILEKLLRTAESAFNELESSIGQHEHRSEQAYRSAFCRLYANLLKDIAYSLHEDGSLDTTSVEALIASSKMTVTNLFKFGKAVCSNALAIGAPESAFADGDLQQLCADTASIRLDSKQVDTLLAHMLLGTLSKPPGNEWGRPGFAELFSNVGETAQAYLQTLFEHFAEEGYTKTDPDGEATFHLHNSANMPDLTTSHLPAPDLSIRIVETPSENSPPDYSPNRYLLVAAHSQPGPGPNGTQEERLIGQSPALALVSLLKPVLGPDEVVITSNLWAHSSWSGHGREAKMTKMLNPEERPRVHYIVVDALELDIEDSADGALPDLRPANIAREVRKLYSAFAGAKAICDRAAMRIQIVPWGCGAFGGDFGVKTQCMMMAAGLAGLEPSQVELVVTKDREEELRRLAGRPMKVGEIYEHLTTASKPQGRPAER</sequence>
<feature type="domain" description="PARG catalytic Macro" evidence="1">
    <location>
        <begin position="275"/>
        <end position="417"/>
    </location>
</feature>
<dbReference type="GO" id="GO:0004649">
    <property type="term" value="F:poly(ADP-ribose) glycohydrolase activity"/>
    <property type="evidence" value="ECO:0007669"/>
    <property type="project" value="InterPro"/>
</dbReference>
<organism evidence="2 3">
    <name type="scientific">Cercospora kikuchii</name>
    <dbReference type="NCBI Taxonomy" id="84275"/>
    <lineage>
        <taxon>Eukaryota</taxon>
        <taxon>Fungi</taxon>
        <taxon>Dikarya</taxon>
        <taxon>Ascomycota</taxon>
        <taxon>Pezizomycotina</taxon>
        <taxon>Dothideomycetes</taxon>
        <taxon>Dothideomycetidae</taxon>
        <taxon>Mycosphaerellales</taxon>
        <taxon>Mycosphaerellaceae</taxon>
        <taxon>Cercospora</taxon>
    </lineage>
</organism>
<dbReference type="EMBL" id="BOLY01000001">
    <property type="protein sequence ID" value="GIZ37614.1"/>
    <property type="molecule type" value="Genomic_DNA"/>
</dbReference>
<dbReference type="GO" id="GO:0005975">
    <property type="term" value="P:carbohydrate metabolic process"/>
    <property type="evidence" value="ECO:0007669"/>
    <property type="project" value="InterPro"/>
</dbReference>
<dbReference type="InterPro" id="IPR007724">
    <property type="entry name" value="Poly_GlycHdrlase"/>
</dbReference>